<keyword evidence="3" id="KW-1185">Reference proteome</keyword>
<evidence type="ECO:0000256" key="1">
    <source>
        <dbReference type="SAM" id="MobiDB-lite"/>
    </source>
</evidence>
<feature type="region of interest" description="Disordered" evidence="1">
    <location>
        <begin position="54"/>
        <end position="79"/>
    </location>
</feature>
<proteinExistence type="predicted"/>
<evidence type="ECO:0000313" key="3">
    <source>
        <dbReference type="Proteomes" id="UP000887013"/>
    </source>
</evidence>
<evidence type="ECO:0000313" key="2">
    <source>
        <dbReference type="EMBL" id="GFU35162.1"/>
    </source>
</evidence>
<name>A0A8X6QWE7_NEPPI</name>
<organism evidence="2 3">
    <name type="scientific">Nephila pilipes</name>
    <name type="common">Giant wood spider</name>
    <name type="synonym">Nephila maculata</name>
    <dbReference type="NCBI Taxonomy" id="299642"/>
    <lineage>
        <taxon>Eukaryota</taxon>
        <taxon>Metazoa</taxon>
        <taxon>Ecdysozoa</taxon>
        <taxon>Arthropoda</taxon>
        <taxon>Chelicerata</taxon>
        <taxon>Arachnida</taxon>
        <taxon>Araneae</taxon>
        <taxon>Araneomorphae</taxon>
        <taxon>Entelegynae</taxon>
        <taxon>Araneoidea</taxon>
        <taxon>Nephilidae</taxon>
        <taxon>Nephila</taxon>
    </lineage>
</organism>
<dbReference type="EMBL" id="BMAW01083676">
    <property type="protein sequence ID" value="GFU35162.1"/>
    <property type="molecule type" value="Genomic_DNA"/>
</dbReference>
<reference evidence="2" key="1">
    <citation type="submission" date="2020-08" db="EMBL/GenBank/DDBJ databases">
        <title>Multicomponent nature underlies the extraordinary mechanical properties of spider dragline silk.</title>
        <authorList>
            <person name="Kono N."/>
            <person name="Nakamura H."/>
            <person name="Mori M."/>
            <person name="Yoshida Y."/>
            <person name="Ohtoshi R."/>
            <person name="Malay A.D."/>
            <person name="Moran D.A.P."/>
            <person name="Tomita M."/>
            <person name="Numata K."/>
            <person name="Arakawa K."/>
        </authorList>
    </citation>
    <scope>NUCLEOTIDE SEQUENCE</scope>
</reference>
<dbReference type="Proteomes" id="UP000887013">
    <property type="component" value="Unassembled WGS sequence"/>
</dbReference>
<comment type="caution">
    <text evidence="2">The sequence shown here is derived from an EMBL/GenBank/DDBJ whole genome shotgun (WGS) entry which is preliminary data.</text>
</comment>
<protein>
    <submittedName>
        <fullName evidence="2">Uncharacterized protein</fullName>
    </submittedName>
</protein>
<sequence>MQNLFPLQSKTLISPAGENSHHKFLKQVSDLSRDVHFITPIPLVDSLLPRKKVDNQAEASSPNKNMMDGLRLGCSLRRQ</sequence>
<dbReference type="AlphaFoldDB" id="A0A8X6QWE7"/>
<accession>A0A8X6QWE7</accession>
<gene>
    <name evidence="2" type="ORF">NPIL_375181</name>
</gene>